<evidence type="ECO:0000313" key="7">
    <source>
        <dbReference type="Proteomes" id="UP000749559"/>
    </source>
</evidence>
<dbReference type="InterPro" id="IPR003591">
    <property type="entry name" value="Leu-rich_rpt_typical-subtyp"/>
</dbReference>
<feature type="compositionally biased region" description="Polar residues" evidence="3">
    <location>
        <begin position="570"/>
        <end position="591"/>
    </location>
</feature>
<keyword evidence="4" id="KW-0812">Transmembrane</keyword>
<dbReference type="GO" id="GO:0005886">
    <property type="term" value="C:plasma membrane"/>
    <property type="evidence" value="ECO:0007669"/>
    <property type="project" value="TreeGrafter"/>
</dbReference>
<keyword evidence="7" id="KW-1185">Reference proteome</keyword>
<evidence type="ECO:0000256" key="3">
    <source>
        <dbReference type="SAM" id="MobiDB-lite"/>
    </source>
</evidence>
<evidence type="ECO:0000256" key="2">
    <source>
        <dbReference type="ARBA" id="ARBA00022737"/>
    </source>
</evidence>
<feature type="chain" id="PRO_5035803688" evidence="5">
    <location>
        <begin position="21"/>
        <end position="647"/>
    </location>
</feature>
<dbReference type="Proteomes" id="UP000749559">
    <property type="component" value="Unassembled WGS sequence"/>
</dbReference>
<keyword evidence="4" id="KW-1133">Transmembrane helix</keyword>
<evidence type="ECO:0000313" key="6">
    <source>
        <dbReference type="EMBL" id="CAH1786354.1"/>
    </source>
</evidence>
<organism evidence="6 7">
    <name type="scientific">Owenia fusiformis</name>
    <name type="common">Polychaete worm</name>
    <dbReference type="NCBI Taxonomy" id="6347"/>
    <lineage>
        <taxon>Eukaryota</taxon>
        <taxon>Metazoa</taxon>
        <taxon>Spiralia</taxon>
        <taxon>Lophotrochozoa</taxon>
        <taxon>Annelida</taxon>
        <taxon>Polychaeta</taxon>
        <taxon>Sedentaria</taxon>
        <taxon>Canalipalpata</taxon>
        <taxon>Sabellida</taxon>
        <taxon>Oweniida</taxon>
        <taxon>Oweniidae</taxon>
        <taxon>Owenia</taxon>
    </lineage>
</organism>
<feature type="signal peptide" evidence="5">
    <location>
        <begin position="1"/>
        <end position="20"/>
    </location>
</feature>
<dbReference type="PANTHER" id="PTHR24369:SF216">
    <property type="entry name" value="CD180 MOLECULE"/>
    <property type="match status" value="1"/>
</dbReference>
<comment type="caution">
    <text evidence="6">The sequence shown here is derived from an EMBL/GenBank/DDBJ whole genome shotgun (WGS) entry which is preliminary data.</text>
</comment>
<evidence type="ECO:0000256" key="5">
    <source>
        <dbReference type="SAM" id="SignalP"/>
    </source>
</evidence>
<accession>A0A8S4P053</accession>
<dbReference type="PANTHER" id="PTHR24369">
    <property type="entry name" value="ANTIGEN BSP, PUTATIVE-RELATED"/>
    <property type="match status" value="1"/>
</dbReference>
<reference evidence="6" key="1">
    <citation type="submission" date="2022-03" db="EMBL/GenBank/DDBJ databases">
        <authorList>
            <person name="Martin C."/>
        </authorList>
    </citation>
    <scope>NUCLEOTIDE SEQUENCE</scope>
</reference>
<dbReference type="InterPro" id="IPR050541">
    <property type="entry name" value="LRR_TM_domain-containing"/>
</dbReference>
<dbReference type="PROSITE" id="PS51450">
    <property type="entry name" value="LRR"/>
    <property type="match status" value="2"/>
</dbReference>
<dbReference type="AlphaFoldDB" id="A0A8S4P053"/>
<feature type="region of interest" description="Disordered" evidence="3">
    <location>
        <begin position="566"/>
        <end position="591"/>
    </location>
</feature>
<dbReference type="SUPFAM" id="SSF52058">
    <property type="entry name" value="L domain-like"/>
    <property type="match status" value="1"/>
</dbReference>
<dbReference type="OrthoDB" id="6363818at2759"/>
<keyword evidence="4" id="KW-0472">Membrane</keyword>
<dbReference type="Gene3D" id="3.80.10.10">
    <property type="entry name" value="Ribonuclease Inhibitor"/>
    <property type="match status" value="2"/>
</dbReference>
<keyword evidence="5" id="KW-0732">Signal</keyword>
<evidence type="ECO:0000256" key="4">
    <source>
        <dbReference type="SAM" id="Phobius"/>
    </source>
</evidence>
<evidence type="ECO:0000256" key="1">
    <source>
        <dbReference type="ARBA" id="ARBA00022614"/>
    </source>
</evidence>
<keyword evidence="1" id="KW-0433">Leucine-rich repeat</keyword>
<proteinExistence type="predicted"/>
<dbReference type="SMART" id="SM00369">
    <property type="entry name" value="LRR_TYP"/>
    <property type="match status" value="8"/>
</dbReference>
<dbReference type="InterPro" id="IPR032675">
    <property type="entry name" value="LRR_dom_sf"/>
</dbReference>
<dbReference type="InterPro" id="IPR001611">
    <property type="entry name" value="Leu-rich_rpt"/>
</dbReference>
<keyword evidence="2" id="KW-0677">Repeat</keyword>
<protein>
    <submittedName>
        <fullName evidence="6">Uncharacterized protein</fullName>
    </submittedName>
</protein>
<dbReference type="EMBL" id="CAIIXF020000006">
    <property type="protein sequence ID" value="CAH1786354.1"/>
    <property type="molecule type" value="Genomic_DNA"/>
</dbReference>
<feature type="transmembrane region" description="Helical" evidence="4">
    <location>
        <begin position="595"/>
        <end position="619"/>
    </location>
</feature>
<name>A0A8S4P053_OWEFU</name>
<gene>
    <name evidence="6" type="ORF">OFUS_LOCUS12267</name>
</gene>
<dbReference type="Pfam" id="PF13855">
    <property type="entry name" value="LRR_8"/>
    <property type="match status" value="3"/>
</dbReference>
<sequence>MYSTALSMLVFTGAVISGLCQEAKETCQIGEYTCKCKSVGGHTEVLCINISDTILKKLHPPPEKNINSLSLAYNRIEQAPNDAFDSLNATLQNLTLTHNNLERIPASILTLSKMQEILLDFNSISVVSNNTFQGLTQLRRINLNKNKIETIENQAFQGLDCLTNLEMQGNGLRSVPTQALSVLESLEVLILSDNYIKSIPSGAFTSNIRLKNIDLSRNELVIANSIDAFVGLECTLEVLNLGFNFLTEVPSNALNRLSSLKILDLRNNFFRNVSANAFTGLSSLAKLLLQGGTITNIDDNALVGLENTLNTLNLGSNEIESIDLCMMNPFTSLNDFYISYNSIPCNCSYIWLRKWLSRSYYKSNCLSDKTVSGFQEWESFLNNCQNIQITNCSSPSVAEEPPTGKVCKATDVASCSVVPNESITPTTITQPTVGLTTHTGPTSESVLVSTQTLLTSVATQAEATSVATQGLPASLPTRVLATSEPTHELLTSVPTQVVAMSVSTQALSPLLPSQALTTSLSKSAPTPPLASAMIESEWIPTLTTSVPKRAQIVSVPTVTPMSVSTLPAPSVNTKPTTNISNNDTGKPSESQNTGMIAGVVVSLVLLAILIALAIYFIIYKRKAGQCMLRSHSIRSRGYRETDALVLR</sequence>